<dbReference type="Pfam" id="PF08334">
    <property type="entry name" value="T2SSG"/>
    <property type="match status" value="1"/>
</dbReference>
<organism evidence="2">
    <name type="scientific">hydrothermal vent metagenome</name>
    <dbReference type="NCBI Taxonomy" id="652676"/>
    <lineage>
        <taxon>unclassified sequences</taxon>
        <taxon>metagenomes</taxon>
        <taxon>ecological metagenomes</taxon>
    </lineage>
</organism>
<dbReference type="Gene3D" id="3.30.700.10">
    <property type="entry name" value="Glycoprotein, Type 4 Pilin"/>
    <property type="match status" value="1"/>
</dbReference>
<protein>
    <recommendedName>
        <fullName evidence="1">Type II secretion system protein GspG C-terminal domain-containing protein</fullName>
    </recommendedName>
</protein>
<evidence type="ECO:0000313" key="2">
    <source>
        <dbReference type="EMBL" id="SFV71543.1"/>
    </source>
</evidence>
<evidence type="ECO:0000259" key="1">
    <source>
        <dbReference type="Pfam" id="PF08334"/>
    </source>
</evidence>
<proteinExistence type="predicted"/>
<dbReference type="EMBL" id="FPHM01000264">
    <property type="protein sequence ID" value="SFV71543.1"/>
    <property type="molecule type" value="Genomic_DNA"/>
</dbReference>
<dbReference type="SUPFAM" id="SSF54523">
    <property type="entry name" value="Pili subunits"/>
    <property type="match status" value="1"/>
</dbReference>
<dbReference type="InterPro" id="IPR045584">
    <property type="entry name" value="Pilin-like"/>
</dbReference>
<accession>A0A1W1D0L3</accession>
<name>A0A1W1D0L3_9ZZZZ</name>
<gene>
    <name evidence="2" type="ORF">MNB_SV-13-1512</name>
</gene>
<sequence>MIYIKTGNKFDIISYGADKKEGGSDEYADIKYSECNK</sequence>
<reference evidence="2" key="1">
    <citation type="submission" date="2016-10" db="EMBL/GenBank/DDBJ databases">
        <authorList>
            <person name="de Groot N.N."/>
        </authorList>
    </citation>
    <scope>NUCLEOTIDE SEQUENCE</scope>
</reference>
<feature type="domain" description="Type II secretion system protein GspG C-terminal" evidence="1">
    <location>
        <begin position="3"/>
        <end position="31"/>
    </location>
</feature>
<dbReference type="AlphaFoldDB" id="A0A1W1D0L3"/>
<dbReference type="InterPro" id="IPR013545">
    <property type="entry name" value="T2SS_protein-GspG_C"/>
</dbReference>